<sequence length="219" mass="25510">MKKIFFLVVCVTVINISCQKKEITTDNFTRSTIDTLSEEPEVLYFDDDRIKDKAEVLAKPNNEVLNYELSFHLSTSNKAIEIPILNNSILYNNDYSAYYISEPVIKNKIMELRVDYADQITVPNNSGEKKNLIEKIKFRFNAKNKKIQIIGYDLSYTKEKKGNYVKSFNFITGKYYSSCSFNKEKKEASGWASELQDIYIENWNTNFLNKISLYGNEIE</sequence>
<comment type="caution">
    <text evidence="1">The sequence shown here is derived from an EMBL/GenBank/DDBJ whole genome shotgun (WGS) entry which is preliminary data.</text>
</comment>
<dbReference type="RefSeq" id="WP_345199905.1">
    <property type="nucleotide sequence ID" value="NZ_BAABHX010000001.1"/>
</dbReference>
<accession>A0ABP9LW58</accession>
<gene>
    <name evidence="1" type="ORF">GCM10023210_03400</name>
</gene>
<name>A0ABP9LW58_9FLAO</name>
<dbReference type="Proteomes" id="UP001500353">
    <property type="component" value="Unassembled WGS sequence"/>
</dbReference>
<protein>
    <recommendedName>
        <fullName evidence="3">Lipoprotein</fullName>
    </recommendedName>
</protein>
<keyword evidence="2" id="KW-1185">Reference proteome</keyword>
<dbReference type="EMBL" id="BAABHX010000001">
    <property type="protein sequence ID" value="GAA5084045.1"/>
    <property type="molecule type" value="Genomic_DNA"/>
</dbReference>
<evidence type="ECO:0000313" key="2">
    <source>
        <dbReference type="Proteomes" id="UP001500353"/>
    </source>
</evidence>
<proteinExistence type="predicted"/>
<evidence type="ECO:0008006" key="3">
    <source>
        <dbReference type="Google" id="ProtNLM"/>
    </source>
</evidence>
<organism evidence="1 2">
    <name type="scientific">Chryseobacterium ginsengisoli</name>
    <dbReference type="NCBI Taxonomy" id="363853"/>
    <lineage>
        <taxon>Bacteria</taxon>
        <taxon>Pseudomonadati</taxon>
        <taxon>Bacteroidota</taxon>
        <taxon>Flavobacteriia</taxon>
        <taxon>Flavobacteriales</taxon>
        <taxon>Weeksellaceae</taxon>
        <taxon>Chryseobacterium group</taxon>
        <taxon>Chryseobacterium</taxon>
    </lineage>
</organism>
<evidence type="ECO:0000313" key="1">
    <source>
        <dbReference type="EMBL" id="GAA5084045.1"/>
    </source>
</evidence>
<reference evidence="2" key="1">
    <citation type="journal article" date="2019" name="Int. J. Syst. Evol. Microbiol.">
        <title>The Global Catalogue of Microorganisms (GCM) 10K type strain sequencing project: providing services to taxonomists for standard genome sequencing and annotation.</title>
        <authorList>
            <consortium name="The Broad Institute Genomics Platform"/>
            <consortium name="The Broad Institute Genome Sequencing Center for Infectious Disease"/>
            <person name="Wu L."/>
            <person name="Ma J."/>
        </authorList>
    </citation>
    <scope>NUCLEOTIDE SEQUENCE [LARGE SCALE GENOMIC DNA]</scope>
    <source>
        <strain evidence="2">JCM 18019</strain>
    </source>
</reference>